<reference evidence="1 2" key="1">
    <citation type="journal article" date="2019" name="G3 (Bethesda)">
        <title>Sequencing of a Wild Apple (Malus baccata) Genome Unravels the Differences Between Cultivated and Wild Apple Species Regarding Disease Resistance and Cold Tolerance.</title>
        <authorList>
            <person name="Chen X."/>
        </authorList>
    </citation>
    <scope>NUCLEOTIDE SEQUENCE [LARGE SCALE GENOMIC DNA]</scope>
    <source>
        <strain evidence="2">cv. Shandingzi</strain>
        <tissue evidence="1">Leaves</tissue>
    </source>
</reference>
<accession>A0A540KTF6</accession>
<gene>
    <name evidence="1" type="ORF">C1H46_037004</name>
</gene>
<sequence length="111" mass="13050">MCVVTRNLFCTAPFNRRRWRNKWQPPVKSSAWFFEFELNPKCRAELDRFCDALIPSDRFAQVEKGKADLHSNVLKDVLTMCMVTVTLSAPFNRRQWRNKQQPLLSLFGSVL</sequence>
<dbReference type="AlphaFoldDB" id="A0A540KTF6"/>
<organism evidence="1 2">
    <name type="scientific">Malus baccata</name>
    <name type="common">Siberian crab apple</name>
    <name type="synonym">Pyrus baccata</name>
    <dbReference type="NCBI Taxonomy" id="106549"/>
    <lineage>
        <taxon>Eukaryota</taxon>
        <taxon>Viridiplantae</taxon>
        <taxon>Streptophyta</taxon>
        <taxon>Embryophyta</taxon>
        <taxon>Tracheophyta</taxon>
        <taxon>Spermatophyta</taxon>
        <taxon>Magnoliopsida</taxon>
        <taxon>eudicotyledons</taxon>
        <taxon>Gunneridae</taxon>
        <taxon>Pentapetalae</taxon>
        <taxon>rosids</taxon>
        <taxon>fabids</taxon>
        <taxon>Rosales</taxon>
        <taxon>Rosaceae</taxon>
        <taxon>Amygdaloideae</taxon>
        <taxon>Maleae</taxon>
        <taxon>Malus</taxon>
    </lineage>
</organism>
<comment type="caution">
    <text evidence="1">The sequence shown here is derived from an EMBL/GenBank/DDBJ whole genome shotgun (WGS) entry which is preliminary data.</text>
</comment>
<protein>
    <submittedName>
        <fullName evidence="1">Uncharacterized protein</fullName>
    </submittedName>
</protein>
<name>A0A540KTF6_MALBA</name>
<evidence type="ECO:0000313" key="2">
    <source>
        <dbReference type="Proteomes" id="UP000315295"/>
    </source>
</evidence>
<keyword evidence="2" id="KW-1185">Reference proteome</keyword>
<dbReference type="Proteomes" id="UP000315295">
    <property type="component" value="Unassembled WGS sequence"/>
</dbReference>
<proteinExistence type="predicted"/>
<dbReference type="EMBL" id="VIEB01000961">
    <property type="protein sequence ID" value="TQD77467.1"/>
    <property type="molecule type" value="Genomic_DNA"/>
</dbReference>
<evidence type="ECO:0000313" key="1">
    <source>
        <dbReference type="EMBL" id="TQD77467.1"/>
    </source>
</evidence>